<name>A0A8H7QHN5_9FUNG</name>
<feature type="region of interest" description="Disordered" evidence="1">
    <location>
        <begin position="183"/>
        <end position="217"/>
    </location>
</feature>
<organism evidence="2 3">
    <name type="scientific">Mucor plumbeus</name>
    <dbReference type="NCBI Taxonomy" id="97098"/>
    <lineage>
        <taxon>Eukaryota</taxon>
        <taxon>Fungi</taxon>
        <taxon>Fungi incertae sedis</taxon>
        <taxon>Mucoromycota</taxon>
        <taxon>Mucoromycotina</taxon>
        <taxon>Mucoromycetes</taxon>
        <taxon>Mucorales</taxon>
        <taxon>Mucorineae</taxon>
        <taxon>Mucoraceae</taxon>
        <taxon>Mucor</taxon>
    </lineage>
</organism>
<feature type="region of interest" description="Disordered" evidence="1">
    <location>
        <begin position="390"/>
        <end position="409"/>
    </location>
</feature>
<keyword evidence="3" id="KW-1185">Reference proteome</keyword>
<dbReference type="EMBL" id="JAEPRC010000708">
    <property type="protein sequence ID" value="KAG2192626.1"/>
    <property type="molecule type" value="Genomic_DNA"/>
</dbReference>
<dbReference type="Proteomes" id="UP000650833">
    <property type="component" value="Unassembled WGS sequence"/>
</dbReference>
<sequence length="466" mass="53291">MSFDKNRKSAQFLPNWPNSHAPKPAPAESTNTAFIHEEHLDQVTLNELQQGELYILKIKLIVVALFQGWDDDMCCFSILRTDLSEELRWSEARYLPNNFDAYLAFDYSGNPPIHLWTKQLRAVIPANWFNIFEEARHMQRQWNMSYWDPEPNAVMLIDSNQQQPVNYIDYDDDYLEIRELTEDEQQFDNKESNGKQSNTTETSSALNDDDNTAPQSSITKIISPERNLLLSELPTELDSSLAHPILSPVPKFTSPAMRLQNQYTRSTFDVTQQQQQQSTVEEKQPATKLENKPSKSETTQRTTDTSTRPEVKQRRSFSSFFLKKKKSKKSLNEDKPSKRKSTPPDVPTAKISTKQYQSNQHSKPSIIEIPVRRKSDSFVKNQNIEGLKSIESTSSDTSDKLASSLSSPTIKTPKNDAIDIGSTNKIELFDMENYFDMQATFAFLNNTNTDEFSILNLSNTATKANA</sequence>
<accession>A0A8H7QHN5</accession>
<feature type="compositionally biased region" description="Polar residues" evidence="1">
    <location>
        <begin position="194"/>
        <end position="217"/>
    </location>
</feature>
<evidence type="ECO:0000256" key="1">
    <source>
        <dbReference type="SAM" id="MobiDB-lite"/>
    </source>
</evidence>
<feature type="compositionally biased region" description="Basic and acidic residues" evidence="1">
    <location>
        <begin position="280"/>
        <end position="295"/>
    </location>
</feature>
<dbReference type="AlphaFoldDB" id="A0A8H7QHN5"/>
<proteinExistence type="predicted"/>
<feature type="compositionally biased region" description="Polar residues" evidence="1">
    <location>
        <begin position="350"/>
        <end position="363"/>
    </location>
</feature>
<reference evidence="2" key="1">
    <citation type="submission" date="2020-12" db="EMBL/GenBank/DDBJ databases">
        <title>Metabolic potential, ecology and presence of endohyphal bacteria is reflected in genomic diversity of Mucoromycotina.</title>
        <authorList>
            <person name="Muszewska A."/>
            <person name="Okrasinska A."/>
            <person name="Steczkiewicz K."/>
            <person name="Drgas O."/>
            <person name="Orlowska M."/>
            <person name="Perlinska-Lenart U."/>
            <person name="Aleksandrzak-Piekarczyk T."/>
            <person name="Szatraj K."/>
            <person name="Zielenkiewicz U."/>
            <person name="Pilsyk S."/>
            <person name="Malc E."/>
            <person name="Mieczkowski P."/>
            <person name="Kruszewska J.S."/>
            <person name="Biernat P."/>
            <person name="Pawlowska J."/>
        </authorList>
    </citation>
    <scope>NUCLEOTIDE SEQUENCE</scope>
    <source>
        <strain evidence="2">CBS 226.32</strain>
    </source>
</reference>
<comment type="caution">
    <text evidence="2">The sequence shown here is derived from an EMBL/GenBank/DDBJ whole genome shotgun (WGS) entry which is preliminary data.</text>
</comment>
<feature type="region of interest" description="Disordered" evidence="1">
    <location>
        <begin position="1"/>
        <end position="28"/>
    </location>
</feature>
<protein>
    <submittedName>
        <fullName evidence="2">Uncharacterized protein</fullName>
    </submittedName>
</protein>
<evidence type="ECO:0000313" key="3">
    <source>
        <dbReference type="Proteomes" id="UP000650833"/>
    </source>
</evidence>
<evidence type="ECO:0000313" key="2">
    <source>
        <dbReference type="EMBL" id="KAG2192626.1"/>
    </source>
</evidence>
<gene>
    <name evidence="2" type="ORF">INT46_000687</name>
</gene>
<dbReference type="OrthoDB" id="2330750at2759"/>
<feature type="region of interest" description="Disordered" evidence="1">
    <location>
        <begin position="266"/>
        <end position="368"/>
    </location>
</feature>